<protein>
    <submittedName>
        <fullName evidence="4 5">ATPase</fullName>
    </submittedName>
</protein>
<keyword evidence="3" id="KW-0143">Chaperone</keyword>
<dbReference type="Pfam" id="PF07542">
    <property type="entry name" value="ATP12"/>
    <property type="match status" value="1"/>
</dbReference>
<comment type="similarity">
    <text evidence="1">Belongs to the ATP12 family.</text>
</comment>
<accession>A0A285ITP5</accession>
<dbReference type="RefSeq" id="WP_097145513.1">
    <property type="nucleotide sequence ID" value="NZ_OBEA01000003.1"/>
</dbReference>
<dbReference type="InterPro" id="IPR023335">
    <property type="entry name" value="ATP12_ortho_dom_sf"/>
</dbReference>
<evidence type="ECO:0000256" key="1">
    <source>
        <dbReference type="ARBA" id="ARBA00008231"/>
    </source>
</evidence>
<dbReference type="GO" id="GO:0043461">
    <property type="term" value="P:proton-transporting ATP synthase complex assembly"/>
    <property type="evidence" value="ECO:0007669"/>
    <property type="project" value="InterPro"/>
</dbReference>
<dbReference type="InterPro" id="IPR042272">
    <property type="entry name" value="ATP12_ATP_synth-F1-assembly_N"/>
</dbReference>
<dbReference type="PANTHER" id="PTHR21013">
    <property type="entry name" value="ATP SYNTHASE MITOCHONDRIAL F1 COMPLEX ASSEMBLY FACTOR 2/ATP12 PROTEIN, MITOCHONDRIAL PRECURSOR"/>
    <property type="match status" value="1"/>
</dbReference>
<keyword evidence="2" id="KW-0809">Transit peptide</keyword>
<keyword evidence="7" id="KW-1185">Reference proteome</keyword>
<evidence type="ECO:0000256" key="2">
    <source>
        <dbReference type="ARBA" id="ARBA00022946"/>
    </source>
</evidence>
<evidence type="ECO:0000256" key="3">
    <source>
        <dbReference type="ARBA" id="ARBA00023186"/>
    </source>
</evidence>
<evidence type="ECO:0000313" key="6">
    <source>
        <dbReference type="Proteomes" id="UP000231655"/>
    </source>
</evidence>
<dbReference type="EMBL" id="PGTD01000007">
    <property type="protein sequence ID" value="PJE31737.1"/>
    <property type="molecule type" value="Genomic_DNA"/>
</dbReference>
<evidence type="ECO:0000313" key="5">
    <source>
        <dbReference type="EMBL" id="SNY50311.1"/>
    </source>
</evidence>
<gene>
    <name evidence="4" type="ORF">CVM39_01130</name>
    <name evidence="5" type="ORF">SAMN06297129_1759</name>
</gene>
<sequence>MSDWKPRVFWTEARAVPATGGYTVELDGRPVRTPAKAPLVVPSEPLAQALAGEWAVQTEVVDPTIMPLTRTANSAIDKVTHQHADVAEMLAAYGDADLLCYRADSPAELVDRQNREWDPVLDWAASELGARLAPRQGILHAPQDPVALETLRSRVHALDPFELAAFHDLVAISGSLVLGFASFLTNWTGDRLWEISRLDETWQEEQWGVDDEAREVAALKKAAFDDARRFMSLLAQDSGRS</sequence>
<dbReference type="InterPro" id="IPR011419">
    <property type="entry name" value="ATP12_ATP_synth-F1-assembly"/>
</dbReference>
<dbReference type="Gene3D" id="1.10.3580.10">
    <property type="entry name" value="ATP12 ATPase"/>
    <property type="match status" value="1"/>
</dbReference>
<dbReference type="AlphaFoldDB" id="A0A285ITP5"/>
<evidence type="ECO:0000313" key="7">
    <source>
        <dbReference type="Proteomes" id="UP000231702"/>
    </source>
</evidence>
<dbReference type="Proteomes" id="UP000231702">
    <property type="component" value="Unassembled WGS sequence"/>
</dbReference>
<dbReference type="OrthoDB" id="9797825at2"/>
<dbReference type="Gene3D" id="3.30.2180.10">
    <property type="entry name" value="ATP12-like"/>
    <property type="match status" value="1"/>
</dbReference>
<reference evidence="5 6" key="1">
    <citation type="submission" date="2017-09" db="EMBL/GenBank/DDBJ databases">
        <authorList>
            <person name="Ehlers B."/>
            <person name="Leendertz F.H."/>
        </authorList>
    </citation>
    <scope>NUCLEOTIDE SEQUENCE [LARGE SCALE GENOMIC DNA]</scope>
    <source>
        <strain evidence="5 6">CGMCC 1.12662</strain>
    </source>
</reference>
<reference evidence="4 7" key="2">
    <citation type="journal article" date="2018" name="Int. J. Syst. Evol. Microbiol.">
        <title>Pseudooceanicola lipolyticus sp. nov., a marine alphaproteobacterium, reclassification of Oceanicola flagellatus as Pseudooceanicola flagellatus comb. nov. and emended description of the genus Pseudooceanicola.</title>
        <authorList>
            <person name="Huang M.-M."/>
            <person name="Guo L.-L."/>
            <person name="Wu Y.-H."/>
            <person name="Lai Q.-L."/>
            <person name="Shao Z.-Z."/>
            <person name="Wang C.-S."/>
            <person name="Wu M."/>
            <person name="Xu X.-W."/>
        </authorList>
    </citation>
    <scope>NUCLEOTIDE SEQUENCE [LARGE SCALE GENOMIC DNA]</scope>
    <source>
        <strain evidence="4 7">Ar-45</strain>
    </source>
</reference>
<dbReference type="Proteomes" id="UP000231655">
    <property type="component" value="Unassembled WGS sequence"/>
</dbReference>
<dbReference type="EMBL" id="OBEA01000003">
    <property type="protein sequence ID" value="SNY50311.1"/>
    <property type="molecule type" value="Genomic_DNA"/>
</dbReference>
<evidence type="ECO:0000313" key="4">
    <source>
        <dbReference type="EMBL" id="PJE31737.1"/>
    </source>
</evidence>
<proteinExistence type="inferred from homology"/>
<name>A0A285ITP5_9RHOB</name>
<dbReference type="PANTHER" id="PTHR21013:SF10">
    <property type="entry name" value="ATP SYNTHASE MITOCHONDRIAL F1 COMPLEX ASSEMBLY FACTOR 2"/>
    <property type="match status" value="1"/>
</dbReference>
<dbReference type="SUPFAM" id="SSF160909">
    <property type="entry name" value="ATP12-like"/>
    <property type="match status" value="1"/>
</dbReference>
<organism evidence="5 6">
    <name type="scientific">Pseudooceanicola antarcticus</name>
    <dbReference type="NCBI Taxonomy" id="1247613"/>
    <lineage>
        <taxon>Bacteria</taxon>
        <taxon>Pseudomonadati</taxon>
        <taxon>Pseudomonadota</taxon>
        <taxon>Alphaproteobacteria</taxon>
        <taxon>Rhodobacterales</taxon>
        <taxon>Paracoccaceae</taxon>
        <taxon>Pseudooceanicola</taxon>
    </lineage>
</organism>